<gene>
    <name evidence="1" type="ORF">UFOVP718_9</name>
</gene>
<name>A0A6J5NK57_9CAUD</name>
<protein>
    <submittedName>
        <fullName evidence="1">Uncharacterized protein</fullName>
    </submittedName>
</protein>
<organism evidence="1">
    <name type="scientific">uncultured Caudovirales phage</name>
    <dbReference type="NCBI Taxonomy" id="2100421"/>
    <lineage>
        <taxon>Viruses</taxon>
        <taxon>Duplodnaviria</taxon>
        <taxon>Heunggongvirae</taxon>
        <taxon>Uroviricota</taxon>
        <taxon>Caudoviricetes</taxon>
        <taxon>Peduoviridae</taxon>
        <taxon>Maltschvirus</taxon>
        <taxon>Maltschvirus maltsch</taxon>
    </lineage>
</organism>
<reference evidence="1" key="1">
    <citation type="submission" date="2020-04" db="EMBL/GenBank/DDBJ databases">
        <authorList>
            <person name="Chiriac C."/>
            <person name="Salcher M."/>
            <person name="Ghai R."/>
            <person name="Kavagutti S V."/>
        </authorList>
    </citation>
    <scope>NUCLEOTIDE SEQUENCE</scope>
</reference>
<dbReference type="EMBL" id="LR796694">
    <property type="protein sequence ID" value="CAB4159759.1"/>
    <property type="molecule type" value="Genomic_DNA"/>
</dbReference>
<sequence>MENSKLMQEQPYPDNTLSEETRRMLDPTQNAMIKHQMAVFDLIDEICRPAHIPYKPKHADLIARLKRVATDLDLSGDATGWQTVSEAIEALGG</sequence>
<accession>A0A6J5NK57</accession>
<evidence type="ECO:0000313" key="1">
    <source>
        <dbReference type="EMBL" id="CAB4159759.1"/>
    </source>
</evidence>
<proteinExistence type="predicted"/>